<reference evidence="2 3" key="1">
    <citation type="journal article" date="2013" name="BMC Genomics">
        <title>Genomics-driven discovery of the pneumocandin biosynthetic gene cluster in the fungus Glarea lozoyensis.</title>
        <authorList>
            <person name="Chen L."/>
            <person name="Yue Q."/>
            <person name="Zhang X."/>
            <person name="Xiang M."/>
            <person name="Wang C."/>
            <person name="Li S."/>
            <person name="Che Y."/>
            <person name="Ortiz-Lopez F.J."/>
            <person name="Bills G.F."/>
            <person name="Liu X."/>
            <person name="An Z."/>
        </authorList>
    </citation>
    <scope>NUCLEOTIDE SEQUENCE [LARGE SCALE GENOMIC DNA]</scope>
    <source>
        <strain evidence="3">ATCC 20868 / MF5171</strain>
    </source>
</reference>
<dbReference type="KEGG" id="glz:GLAREA_08476"/>
<evidence type="ECO:0000256" key="1">
    <source>
        <dbReference type="SAM" id="MobiDB-lite"/>
    </source>
</evidence>
<dbReference type="InterPro" id="IPR038883">
    <property type="entry name" value="AN11006-like"/>
</dbReference>
<evidence type="ECO:0000313" key="3">
    <source>
        <dbReference type="Proteomes" id="UP000016922"/>
    </source>
</evidence>
<dbReference type="GeneID" id="19467524"/>
<dbReference type="PANTHER" id="PTHR42085:SF1">
    <property type="entry name" value="F-BOX DOMAIN-CONTAINING PROTEIN"/>
    <property type="match status" value="1"/>
</dbReference>
<dbReference type="EMBL" id="KE145373">
    <property type="protein sequence ID" value="EPE24623.1"/>
    <property type="molecule type" value="Genomic_DNA"/>
</dbReference>
<dbReference type="Proteomes" id="UP000016922">
    <property type="component" value="Unassembled WGS sequence"/>
</dbReference>
<keyword evidence="3" id="KW-1185">Reference proteome</keyword>
<dbReference type="RefSeq" id="XP_008088711.1">
    <property type="nucleotide sequence ID" value="XM_008090520.1"/>
</dbReference>
<protein>
    <submittedName>
        <fullName evidence="2">Uncharacterized protein</fullName>
    </submittedName>
</protein>
<dbReference type="HOGENOM" id="CLU_669119_0_0_1"/>
<evidence type="ECO:0000313" key="2">
    <source>
        <dbReference type="EMBL" id="EPE24623.1"/>
    </source>
</evidence>
<organism evidence="2 3">
    <name type="scientific">Glarea lozoyensis (strain ATCC 20868 / MF5171)</name>
    <dbReference type="NCBI Taxonomy" id="1116229"/>
    <lineage>
        <taxon>Eukaryota</taxon>
        <taxon>Fungi</taxon>
        <taxon>Dikarya</taxon>
        <taxon>Ascomycota</taxon>
        <taxon>Pezizomycotina</taxon>
        <taxon>Leotiomycetes</taxon>
        <taxon>Helotiales</taxon>
        <taxon>Helotiaceae</taxon>
        <taxon>Glarea</taxon>
    </lineage>
</organism>
<name>S3DD61_GLAL2</name>
<accession>S3DD61</accession>
<gene>
    <name evidence="2" type="ORF">GLAREA_08476</name>
</gene>
<dbReference type="AlphaFoldDB" id="S3DD61"/>
<dbReference type="PANTHER" id="PTHR42085">
    <property type="entry name" value="F-BOX DOMAIN-CONTAINING PROTEIN"/>
    <property type="match status" value="1"/>
</dbReference>
<sequence>MPPTTRTRTGKLPTKVLPPSHDIEDIEDIEDVEETEDIEIIKRIDDGEIDLDGPTLIDPTPQPERFVFETFTTFKSKNHLRDGLSLVRHLGGGKYEIVSLQHSNPDIMGSEEVGDYLRSEPKRLELFNEAKEGFEVSKVNIEQAADSANLKIFRFLKLPAELRLRVYDFTVKADVPLRYKATDGKTQTKLALNIRGVNKQINRESSSIFFRNTFRIQEARKHLAMYRTYQAISPSLREVTFEWWAWAIKDKNALELIGTFPNVKIFNLVVTQFCVNRDFFANSQRRQYLHQDVDGIDNFKRTNGFDALMALRGFEKVNVISSKMHSPDREVSLKEMLRFEKFLNEHLTAPRVVRTKPKPKDVVGALKGVKGVKDVAGGALKRKRRTQNMADDGDESEDLNYKPSQSRRRAR</sequence>
<dbReference type="OrthoDB" id="62952at2759"/>
<proteinExistence type="predicted"/>
<dbReference type="OMA" id="INAECMQ"/>
<feature type="region of interest" description="Disordered" evidence="1">
    <location>
        <begin position="377"/>
        <end position="411"/>
    </location>
</feature>